<dbReference type="EMBL" id="CAJFCW020000005">
    <property type="protein sequence ID" value="CAG9119390.1"/>
    <property type="molecule type" value="Genomic_DNA"/>
</dbReference>
<feature type="transmembrane region" description="Helical" evidence="6">
    <location>
        <begin position="51"/>
        <end position="71"/>
    </location>
</feature>
<organism evidence="7 8">
    <name type="scientific">Bursaphelenchus okinawaensis</name>
    <dbReference type="NCBI Taxonomy" id="465554"/>
    <lineage>
        <taxon>Eukaryota</taxon>
        <taxon>Metazoa</taxon>
        <taxon>Ecdysozoa</taxon>
        <taxon>Nematoda</taxon>
        <taxon>Chromadorea</taxon>
        <taxon>Rhabditida</taxon>
        <taxon>Tylenchina</taxon>
        <taxon>Tylenchomorpha</taxon>
        <taxon>Aphelenchoidea</taxon>
        <taxon>Aphelenchoididae</taxon>
        <taxon>Bursaphelenchus</taxon>
    </lineage>
</organism>
<evidence type="ECO:0000256" key="6">
    <source>
        <dbReference type="SAM" id="Phobius"/>
    </source>
</evidence>
<dbReference type="GO" id="GO:0004984">
    <property type="term" value="F:olfactory receptor activity"/>
    <property type="evidence" value="ECO:0007669"/>
    <property type="project" value="TreeGrafter"/>
</dbReference>
<dbReference type="InterPro" id="IPR019408">
    <property type="entry name" value="7TM_GPCR_serpentine_rcpt_Srab"/>
</dbReference>
<evidence type="ECO:0008006" key="9">
    <source>
        <dbReference type="Google" id="ProtNLM"/>
    </source>
</evidence>
<feature type="transmembrane region" description="Helical" evidence="6">
    <location>
        <begin position="92"/>
        <end position="113"/>
    </location>
</feature>
<evidence type="ECO:0000256" key="4">
    <source>
        <dbReference type="ARBA" id="ARBA00023136"/>
    </source>
</evidence>
<keyword evidence="4 6" id="KW-0472">Membrane</keyword>
<evidence type="ECO:0000313" key="8">
    <source>
        <dbReference type="Proteomes" id="UP000614601"/>
    </source>
</evidence>
<gene>
    <name evidence="7" type="ORF">BOKJ2_LOCUS10784</name>
</gene>
<evidence type="ECO:0000256" key="2">
    <source>
        <dbReference type="ARBA" id="ARBA00022692"/>
    </source>
</evidence>
<dbReference type="EMBL" id="CAJFDH010000005">
    <property type="protein sequence ID" value="CAD5224014.1"/>
    <property type="molecule type" value="Genomic_DNA"/>
</dbReference>
<dbReference type="AlphaFoldDB" id="A0A811LA79"/>
<comment type="subcellular location">
    <subcellularLocation>
        <location evidence="1">Membrane</location>
        <topology evidence="1">Multi-pass membrane protein</topology>
    </subcellularLocation>
</comment>
<evidence type="ECO:0000313" key="7">
    <source>
        <dbReference type="EMBL" id="CAD5224014.1"/>
    </source>
</evidence>
<dbReference type="Proteomes" id="UP000614601">
    <property type="component" value="Unassembled WGS sequence"/>
</dbReference>
<evidence type="ECO:0000256" key="3">
    <source>
        <dbReference type="ARBA" id="ARBA00022989"/>
    </source>
</evidence>
<name>A0A811LA79_9BILA</name>
<comment type="similarity">
    <text evidence="5">Belongs to the nematode receptor-like protein sra family.</text>
</comment>
<protein>
    <recommendedName>
        <fullName evidence="9">G_PROTEIN_RECEP_F1_2 domain-containing protein</fullName>
    </recommendedName>
</protein>
<evidence type="ECO:0000256" key="1">
    <source>
        <dbReference type="ARBA" id="ARBA00004141"/>
    </source>
</evidence>
<dbReference type="PANTHER" id="PTHR31357:SF5">
    <property type="entry name" value="SERPENTINE RECEPTOR CLASS ALPHA-1-RELATED"/>
    <property type="match status" value="1"/>
</dbReference>
<keyword evidence="3 6" id="KW-1133">Transmembrane helix</keyword>
<dbReference type="InterPro" id="IPR051080">
    <property type="entry name" value="Nematode_rcpt-like_serp_alpha"/>
</dbReference>
<proteinExistence type="inferred from homology"/>
<dbReference type="Pfam" id="PF10292">
    <property type="entry name" value="7TM_GPCR_Srab"/>
    <property type="match status" value="1"/>
</dbReference>
<evidence type="ECO:0000256" key="5">
    <source>
        <dbReference type="ARBA" id="ARBA00037994"/>
    </source>
</evidence>
<comment type="caution">
    <text evidence="7">The sequence shown here is derived from an EMBL/GenBank/DDBJ whole genome shotgun (WGS) entry which is preliminary data.</text>
</comment>
<accession>A0A811LA79</accession>
<feature type="transmembrane region" description="Helical" evidence="6">
    <location>
        <begin position="133"/>
        <end position="156"/>
    </location>
</feature>
<dbReference type="GO" id="GO:0016020">
    <property type="term" value="C:membrane"/>
    <property type="evidence" value="ECO:0007669"/>
    <property type="project" value="UniProtKB-SubCell"/>
</dbReference>
<dbReference type="OrthoDB" id="5826544at2759"/>
<keyword evidence="8" id="KW-1185">Reference proteome</keyword>
<sequence>MTLLSTAEPTGLCDKAALYQNSLSTSINSLVLQLTSLPCHNTYVYYKCLMFRWPIALSSCAINFFHFAIFFERTVAKQMFKRYENGCKFLGIFLILFTWALLITLFFFSYRVHDYHTTVAVCSVTIVENEDRIRYMANGMLTCNMFIVLGEMYLWFTNRRKVKRKVYSHYSLTESYQKSENYITSVLVLPISITHSVIYFDISLCLLFYLIISRRIENNKKIEELNMANNVRSNTYFTLLQRQIK</sequence>
<dbReference type="Proteomes" id="UP000783686">
    <property type="component" value="Unassembled WGS sequence"/>
</dbReference>
<reference evidence="7" key="1">
    <citation type="submission" date="2020-09" db="EMBL/GenBank/DDBJ databases">
        <authorList>
            <person name="Kikuchi T."/>
        </authorList>
    </citation>
    <scope>NUCLEOTIDE SEQUENCE</scope>
    <source>
        <strain evidence="7">SH1</strain>
    </source>
</reference>
<dbReference type="PANTHER" id="PTHR31357">
    <property type="entry name" value="SERPENTINE RECEPTOR CLASS ALPHA-10"/>
    <property type="match status" value="1"/>
</dbReference>
<keyword evidence="2 6" id="KW-0812">Transmembrane</keyword>
<feature type="transmembrane region" description="Helical" evidence="6">
    <location>
        <begin position="186"/>
        <end position="212"/>
    </location>
</feature>